<gene>
    <name evidence="2" type="ORF">ACFO3O_07545</name>
</gene>
<protein>
    <submittedName>
        <fullName evidence="2">DoxX family protein</fullName>
    </submittedName>
</protein>
<dbReference type="EMBL" id="JBHSFV010000003">
    <property type="protein sequence ID" value="MFC4633755.1"/>
    <property type="molecule type" value="Genomic_DNA"/>
</dbReference>
<feature type="transmembrane region" description="Helical" evidence="1">
    <location>
        <begin position="86"/>
        <end position="103"/>
    </location>
</feature>
<proteinExistence type="predicted"/>
<dbReference type="RefSeq" id="WP_379977982.1">
    <property type="nucleotide sequence ID" value="NZ_JBHSFV010000003.1"/>
</dbReference>
<organism evidence="2 3">
    <name type="scientific">Dokdonia ponticola</name>
    <dbReference type="NCBI Taxonomy" id="2041041"/>
    <lineage>
        <taxon>Bacteria</taxon>
        <taxon>Pseudomonadati</taxon>
        <taxon>Bacteroidota</taxon>
        <taxon>Flavobacteriia</taxon>
        <taxon>Flavobacteriales</taxon>
        <taxon>Flavobacteriaceae</taxon>
        <taxon>Dokdonia</taxon>
    </lineage>
</organism>
<dbReference type="Proteomes" id="UP001596043">
    <property type="component" value="Unassembled WGS sequence"/>
</dbReference>
<feature type="transmembrane region" description="Helical" evidence="1">
    <location>
        <begin position="47"/>
        <end position="74"/>
    </location>
</feature>
<feature type="transmembrane region" description="Helical" evidence="1">
    <location>
        <begin position="110"/>
        <end position="130"/>
    </location>
</feature>
<reference evidence="3" key="1">
    <citation type="journal article" date="2019" name="Int. J. Syst. Evol. Microbiol.">
        <title>The Global Catalogue of Microorganisms (GCM) 10K type strain sequencing project: providing services to taxonomists for standard genome sequencing and annotation.</title>
        <authorList>
            <consortium name="The Broad Institute Genomics Platform"/>
            <consortium name="The Broad Institute Genome Sequencing Center for Infectious Disease"/>
            <person name="Wu L."/>
            <person name="Ma J."/>
        </authorList>
    </citation>
    <scope>NUCLEOTIDE SEQUENCE [LARGE SCALE GENOMIC DNA]</scope>
    <source>
        <strain evidence="3">YJ-61-S</strain>
    </source>
</reference>
<evidence type="ECO:0000313" key="3">
    <source>
        <dbReference type="Proteomes" id="UP001596043"/>
    </source>
</evidence>
<evidence type="ECO:0000256" key="1">
    <source>
        <dbReference type="SAM" id="Phobius"/>
    </source>
</evidence>
<keyword evidence="3" id="KW-1185">Reference proteome</keyword>
<evidence type="ECO:0000313" key="2">
    <source>
        <dbReference type="EMBL" id="MFC4633755.1"/>
    </source>
</evidence>
<comment type="caution">
    <text evidence="2">The sequence shown here is derived from an EMBL/GenBank/DDBJ whole genome shotgun (WGS) entry which is preliminary data.</text>
</comment>
<keyword evidence="1" id="KW-0812">Transmembrane</keyword>
<keyword evidence="1" id="KW-1133">Transmembrane helix</keyword>
<name>A0ABV9HXL2_9FLAO</name>
<feature type="transmembrane region" description="Helical" evidence="1">
    <location>
        <begin position="6"/>
        <end position="26"/>
    </location>
</feature>
<keyword evidence="1" id="KW-0472">Membrane</keyword>
<sequence>MDYLVSNITEILILVFIIITFLQSGLDKVFDWKGQISWLNGHFKDTFLGSMVPLLVGILIVFDILASVLAGVGIYQLAVHDIPTMALYGSITAAITLLMLLFGQRIAKDYAGAFTIVGYFIVVIWGVWLLSNH</sequence>
<accession>A0ABV9HXL2</accession>